<keyword evidence="3" id="KW-0813">Transport</keyword>
<dbReference type="AlphaFoldDB" id="A0AAW2V6W0"/>
<dbReference type="GO" id="GO:0009734">
    <property type="term" value="P:auxin-activated signaling pathway"/>
    <property type="evidence" value="ECO:0007669"/>
    <property type="project" value="UniProtKB-KW"/>
</dbReference>
<dbReference type="PANTHER" id="PTHR31752">
    <property type="entry name" value="AUXIN EFFLUX CARRIER COMPONENT 1B-RELATED"/>
    <property type="match status" value="1"/>
</dbReference>
<evidence type="ECO:0000256" key="3">
    <source>
        <dbReference type="ARBA" id="ARBA00022448"/>
    </source>
</evidence>
<gene>
    <name evidence="9" type="ORF">Sradi_0998800</name>
</gene>
<dbReference type="InterPro" id="IPR051107">
    <property type="entry name" value="Auxin_Efflux_Carrier"/>
</dbReference>
<feature type="transmembrane region" description="Helical" evidence="8">
    <location>
        <begin position="40"/>
        <end position="59"/>
    </location>
</feature>
<comment type="subcellular location">
    <subcellularLocation>
        <location evidence="1">Membrane</location>
        <topology evidence="1">Multi-pass membrane protein</topology>
    </subcellularLocation>
</comment>
<sequence length="126" mass="14260">MISLHDLYVVLTAVIPLYVAMILAYGSVRWWKIFTPDQCSGINRFVAIFAVPLLSFHFISKNNIYAMNFRFIAADSLQKVIMLVVLGLWANLTKNGSLEWSITIFLAFHSAKYSGDGHSFADCHVR</sequence>
<name>A0AAW2V6W0_SESRA</name>
<evidence type="ECO:0000256" key="4">
    <source>
        <dbReference type="ARBA" id="ARBA00022692"/>
    </source>
</evidence>
<comment type="similarity">
    <text evidence="2">Belongs to the auxin efflux carrier (TC 2.A.69.1) family.</text>
</comment>
<accession>A0AAW2V6W0</accession>
<dbReference type="Pfam" id="PF03547">
    <property type="entry name" value="Mem_trans"/>
    <property type="match status" value="1"/>
</dbReference>
<evidence type="ECO:0000256" key="8">
    <source>
        <dbReference type="SAM" id="Phobius"/>
    </source>
</evidence>
<dbReference type="GO" id="GO:0009926">
    <property type="term" value="P:auxin polar transport"/>
    <property type="evidence" value="ECO:0007669"/>
    <property type="project" value="TreeGrafter"/>
</dbReference>
<evidence type="ECO:0000256" key="6">
    <source>
        <dbReference type="ARBA" id="ARBA00023136"/>
    </source>
</evidence>
<evidence type="ECO:0000313" key="9">
    <source>
        <dbReference type="EMBL" id="KAL0424640.1"/>
    </source>
</evidence>
<keyword evidence="7" id="KW-0927">Auxin signaling pathway</keyword>
<evidence type="ECO:0000256" key="7">
    <source>
        <dbReference type="ARBA" id="ARBA00023294"/>
    </source>
</evidence>
<proteinExistence type="inferred from homology"/>
<protein>
    <submittedName>
        <fullName evidence="9">Auxin efflux carrier component 4</fullName>
    </submittedName>
</protein>
<comment type="caution">
    <text evidence="9">The sequence shown here is derived from an EMBL/GenBank/DDBJ whole genome shotgun (WGS) entry which is preliminary data.</text>
</comment>
<organism evidence="9">
    <name type="scientific">Sesamum radiatum</name>
    <name type="common">Black benniseed</name>
    <dbReference type="NCBI Taxonomy" id="300843"/>
    <lineage>
        <taxon>Eukaryota</taxon>
        <taxon>Viridiplantae</taxon>
        <taxon>Streptophyta</taxon>
        <taxon>Embryophyta</taxon>
        <taxon>Tracheophyta</taxon>
        <taxon>Spermatophyta</taxon>
        <taxon>Magnoliopsida</taxon>
        <taxon>eudicotyledons</taxon>
        <taxon>Gunneridae</taxon>
        <taxon>Pentapetalae</taxon>
        <taxon>asterids</taxon>
        <taxon>lamiids</taxon>
        <taxon>Lamiales</taxon>
        <taxon>Pedaliaceae</taxon>
        <taxon>Sesamum</taxon>
    </lineage>
</organism>
<reference evidence="9" key="1">
    <citation type="submission" date="2020-06" db="EMBL/GenBank/DDBJ databases">
        <authorList>
            <person name="Li T."/>
            <person name="Hu X."/>
            <person name="Zhang T."/>
            <person name="Song X."/>
            <person name="Zhang H."/>
            <person name="Dai N."/>
            <person name="Sheng W."/>
            <person name="Hou X."/>
            <person name="Wei L."/>
        </authorList>
    </citation>
    <scope>NUCLEOTIDE SEQUENCE</scope>
    <source>
        <strain evidence="9">G02</strain>
        <tissue evidence="9">Leaf</tissue>
    </source>
</reference>
<dbReference type="PANTHER" id="PTHR31752:SF72">
    <property type="entry name" value="AUXIN EFFLUX CARRIER COMPONENT 3A"/>
    <property type="match status" value="1"/>
</dbReference>
<evidence type="ECO:0000256" key="1">
    <source>
        <dbReference type="ARBA" id="ARBA00004141"/>
    </source>
</evidence>
<keyword evidence="6 8" id="KW-0472">Membrane</keyword>
<dbReference type="InterPro" id="IPR004776">
    <property type="entry name" value="Mem_transp_PIN-like"/>
</dbReference>
<keyword evidence="4 8" id="KW-0812">Transmembrane</keyword>
<evidence type="ECO:0000256" key="5">
    <source>
        <dbReference type="ARBA" id="ARBA00022989"/>
    </source>
</evidence>
<reference evidence="9" key="2">
    <citation type="journal article" date="2024" name="Plant">
        <title>Genomic evolution and insights into agronomic trait innovations of Sesamum species.</title>
        <authorList>
            <person name="Miao H."/>
            <person name="Wang L."/>
            <person name="Qu L."/>
            <person name="Liu H."/>
            <person name="Sun Y."/>
            <person name="Le M."/>
            <person name="Wang Q."/>
            <person name="Wei S."/>
            <person name="Zheng Y."/>
            <person name="Lin W."/>
            <person name="Duan Y."/>
            <person name="Cao H."/>
            <person name="Xiong S."/>
            <person name="Wang X."/>
            <person name="Wei L."/>
            <person name="Li C."/>
            <person name="Ma Q."/>
            <person name="Ju M."/>
            <person name="Zhao R."/>
            <person name="Li G."/>
            <person name="Mu C."/>
            <person name="Tian Q."/>
            <person name="Mei H."/>
            <person name="Zhang T."/>
            <person name="Gao T."/>
            <person name="Zhang H."/>
        </authorList>
    </citation>
    <scope>NUCLEOTIDE SEQUENCE</scope>
    <source>
        <strain evidence="9">G02</strain>
    </source>
</reference>
<dbReference type="GO" id="GO:0005783">
    <property type="term" value="C:endoplasmic reticulum"/>
    <property type="evidence" value="ECO:0007669"/>
    <property type="project" value="TreeGrafter"/>
</dbReference>
<feature type="transmembrane region" description="Helical" evidence="8">
    <location>
        <begin position="7"/>
        <end position="28"/>
    </location>
</feature>
<dbReference type="EMBL" id="JACGWJ010000004">
    <property type="protein sequence ID" value="KAL0424640.1"/>
    <property type="molecule type" value="Genomic_DNA"/>
</dbReference>
<evidence type="ECO:0000256" key="2">
    <source>
        <dbReference type="ARBA" id="ARBA00009177"/>
    </source>
</evidence>
<keyword evidence="5 8" id="KW-1133">Transmembrane helix</keyword>
<dbReference type="GO" id="GO:0010329">
    <property type="term" value="F:auxin efflux transmembrane transporter activity"/>
    <property type="evidence" value="ECO:0007669"/>
    <property type="project" value="TreeGrafter"/>
</dbReference>
<dbReference type="GO" id="GO:0005886">
    <property type="term" value="C:plasma membrane"/>
    <property type="evidence" value="ECO:0007669"/>
    <property type="project" value="TreeGrafter"/>
</dbReference>